<dbReference type="PANTHER" id="PTHR33885">
    <property type="entry name" value="PHAGE SHOCK PROTEIN C"/>
    <property type="match status" value="1"/>
</dbReference>
<protein>
    <submittedName>
        <fullName evidence="11">Uncharacterized protein</fullName>
    </submittedName>
</protein>
<dbReference type="Pfam" id="PF22744">
    <property type="entry name" value="Toast-rack_PspC-Cterm"/>
    <property type="match status" value="1"/>
</dbReference>
<dbReference type="AlphaFoldDB" id="A0A2T7BL28"/>
<dbReference type="EMBL" id="QCYK01000001">
    <property type="protein sequence ID" value="PUZ28384.1"/>
    <property type="molecule type" value="Genomic_DNA"/>
</dbReference>
<sequence>MKKIININLSARLIPIEDSAYEILRQYLDSLRRHFSKEEGAEEILSDIESRVAELFQDKLKNGAHCITDEDVQAVIASIGRPEQFEGDNAASQEAPETNTFQPRGRKRLYRDPDSKVLGGVCGGLGNYFNVDPVVFRIVFALLAIAGFGTGVLAYFILWVATPEATTAAEKLEMRGERVDLNSIKSTIQDEINQIKGNMGKVGDDIRNFTSGRGKQAGNGIERFFHGLADLLGRTIVILGKGVFYFLMVVLLICFITAAVTITSFSAFFPIKGVLLNPGLQSNLLWVTIALVFGIPVVAIIIFIVRKLTGIRQSSRGVSATLGVLWVIGLVCGLWLATSVGRDFRAGEHVTEKRTLEMPSHGKLIVKQQGWDNDENGHLQFGDLIADEDTVLYENAVNVRTETSPTGNFELEIRRRSRGRNMGQARYMAEQIQLDIHQEDSILYIPNDITIPRGVRFRGQEADVIVYVPAGKEIDMSGIRDGYRRHHVHFGRHGRDINIDVDDDDNDNDSDNDAAPVQNVDSLREHFRYHGSSDRQLDDSSKHTPVDNSDDKKTSATGVQATSLVLYSLYNLLKIS</sequence>
<keyword evidence="3 7" id="KW-0812">Transmembrane</keyword>
<accession>A0A2T7BL28</accession>
<feature type="compositionally biased region" description="Polar residues" evidence="6">
    <location>
        <begin position="90"/>
        <end position="102"/>
    </location>
</feature>
<evidence type="ECO:0000256" key="5">
    <source>
        <dbReference type="ARBA" id="ARBA00023136"/>
    </source>
</evidence>
<feature type="domain" description="Phage shock protein PspC N-terminal" evidence="8">
    <location>
        <begin position="107"/>
        <end position="165"/>
    </location>
</feature>
<dbReference type="Proteomes" id="UP000244450">
    <property type="component" value="Unassembled WGS sequence"/>
</dbReference>
<evidence type="ECO:0000256" key="6">
    <source>
        <dbReference type="SAM" id="MobiDB-lite"/>
    </source>
</evidence>
<evidence type="ECO:0000256" key="3">
    <source>
        <dbReference type="ARBA" id="ARBA00022692"/>
    </source>
</evidence>
<dbReference type="InterPro" id="IPR007168">
    <property type="entry name" value="Phageshock_PspC_N"/>
</dbReference>
<dbReference type="InterPro" id="IPR054319">
    <property type="entry name" value="PspC-rel_ToastRack"/>
</dbReference>
<evidence type="ECO:0000256" key="7">
    <source>
        <dbReference type="SAM" id="Phobius"/>
    </source>
</evidence>
<keyword evidence="12" id="KW-1185">Reference proteome</keyword>
<evidence type="ECO:0000259" key="8">
    <source>
        <dbReference type="Pfam" id="PF04024"/>
    </source>
</evidence>
<feature type="transmembrane region" description="Helical" evidence="7">
    <location>
        <begin position="317"/>
        <end position="337"/>
    </location>
</feature>
<evidence type="ECO:0000256" key="1">
    <source>
        <dbReference type="ARBA" id="ARBA00004162"/>
    </source>
</evidence>
<proteinExistence type="predicted"/>
<dbReference type="Pfam" id="PF04024">
    <property type="entry name" value="PspC"/>
    <property type="match status" value="1"/>
</dbReference>
<dbReference type="RefSeq" id="WP_108685023.1">
    <property type="nucleotide sequence ID" value="NZ_QCYK01000001.1"/>
</dbReference>
<feature type="compositionally biased region" description="Acidic residues" evidence="6">
    <location>
        <begin position="499"/>
        <end position="512"/>
    </location>
</feature>
<evidence type="ECO:0000256" key="2">
    <source>
        <dbReference type="ARBA" id="ARBA00022475"/>
    </source>
</evidence>
<organism evidence="11 12">
    <name type="scientific">Chitinophaga parva</name>
    <dbReference type="NCBI Taxonomy" id="2169414"/>
    <lineage>
        <taxon>Bacteria</taxon>
        <taxon>Pseudomonadati</taxon>
        <taxon>Bacteroidota</taxon>
        <taxon>Chitinophagia</taxon>
        <taxon>Chitinophagales</taxon>
        <taxon>Chitinophagaceae</taxon>
        <taxon>Chitinophaga</taxon>
    </lineage>
</organism>
<evidence type="ECO:0000313" key="11">
    <source>
        <dbReference type="EMBL" id="PUZ28384.1"/>
    </source>
</evidence>
<comment type="subcellular location">
    <subcellularLocation>
        <location evidence="1">Cell membrane</location>
        <topology evidence="1">Single-pass membrane protein</topology>
    </subcellularLocation>
</comment>
<keyword evidence="2" id="KW-1003">Cell membrane</keyword>
<feature type="domain" description="PspC-related ToastRack" evidence="10">
    <location>
        <begin position="389"/>
        <end position="476"/>
    </location>
</feature>
<name>A0A2T7BL28_9BACT</name>
<gene>
    <name evidence="11" type="ORF">DCC81_02550</name>
</gene>
<dbReference type="GO" id="GO:0005886">
    <property type="term" value="C:plasma membrane"/>
    <property type="evidence" value="ECO:0007669"/>
    <property type="project" value="UniProtKB-SubCell"/>
</dbReference>
<dbReference type="InterPro" id="IPR054321">
    <property type="entry name" value="PspC-rel_TM"/>
</dbReference>
<dbReference type="PANTHER" id="PTHR33885:SF3">
    <property type="entry name" value="PHAGE SHOCK PROTEIN C"/>
    <property type="match status" value="1"/>
</dbReference>
<evidence type="ECO:0000259" key="9">
    <source>
        <dbReference type="Pfam" id="PF22571"/>
    </source>
</evidence>
<comment type="caution">
    <text evidence="11">The sequence shown here is derived from an EMBL/GenBank/DDBJ whole genome shotgun (WGS) entry which is preliminary data.</text>
</comment>
<feature type="transmembrane region" description="Helical" evidence="7">
    <location>
        <begin position="283"/>
        <end position="305"/>
    </location>
</feature>
<evidence type="ECO:0000256" key="4">
    <source>
        <dbReference type="ARBA" id="ARBA00022989"/>
    </source>
</evidence>
<keyword evidence="5 7" id="KW-0472">Membrane</keyword>
<keyword evidence="4 7" id="KW-1133">Transmembrane helix</keyword>
<feature type="transmembrane region" description="Helical" evidence="7">
    <location>
        <begin position="243"/>
        <end position="271"/>
    </location>
</feature>
<evidence type="ECO:0000259" key="10">
    <source>
        <dbReference type="Pfam" id="PF22744"/>
    </source>
</evidence>
<dbReference type="InterPro" id="IPR052027">
    <property type="entry name" value="PspC"/>
</dbReference>
<dbReference type="OrthoDB" id="5772680at2"/>
<feature type="compositionally biased region" description="Basic and acidic residues" evidence="6">
    <location>
        <begin position="522"/>
        <end position="554"/>
    </location>
</feature>
<reference evidence="11 12" key="1">
    <citation type="submission" date="2018-04" db="EMBL/GenBank/DDBJ databases">
        <title>Chitinophaga fuyangensis sp. nov., isolated from soil in a chemical factory.</title>
        <authorList>
            <person name="Chen K."/>
        </authorList>
    </citation>
    <scope>NUCLEOTIDE SEQUENCE [LARGE SCALE GENOMIC DNA]</scope>
    <source>
        <strain evidence="11 12">LY-1</strain>
    </source>
</reference>
<feature type="transmembrane region" description="Helical" evidence="7">
    <location>
        <begin position="134"/>
        <end position="161"/>
    </location>
</feature>
<feature type="region of interest" description="Disordered" evidence="6">
    <location>
        <begin position="495"/>
        <end position="555"/>
    </location>
</feature>
<evidence type="ECO:0000313" key="12">
    <source>
        <dbReference type="Proteomes" id="UP000244450"/>
    </source>
</evidence>
<dbReference type="Pfam" id="PF22571">
    <property type="entry name" value="LiaI-LiaF-TM_PspC"/>
    <property type="match status" value="1"/>
</dbReference>
<feature type="domain" description="PspC-related transmembrane region" evidence="9">
    <location>
        <begin position="213"/>
        <end position="344"/>
    </location>
</feature>
<feature type="region of interest" description="Disordered" evidence="6">
    <location>
        <begin position="86"/>
        <end position="106"/>
    </location>
</feature>